<name>A0A7L2PPR1_9PASS</name>
<accession>A0A7L2PPR1</accession>
<feature type="signal peptide" evidence="2">
    <location>
        <begin position="1"/>
        <end position="19"/>
    </location>
</feature>
<sequence length="95" mass="10817">TKFYSFVWWFLAWLGVSESEKTIADFSAIIKYIEKNHTIDVITALQKEVKSLSHVTLQKQTSPDLLLASQEVCTVLNTSCFVYIDQNGRVSTDVQ</sequence>
<keyword evidence="2" id="KW-0732">Signal</keyword>
<reference evidence="3 4" key="1">
    <citation type="submission" date="2019-09" db="EMBL/GenBank/DDBJ databases">
        <title>Bird 10,000 Genomes (B10K) Project - Family phase.</title>
        <authorList>
            <person name="Zhang G."/>
        </authorList>
    </citation>
    <scope>NUCLEOTIDE SEQUENCE [LARGE SCALE GENOMIC DNA]</scope>
    <source>
        <strain evidence="3">B10K-DU-002-83</strain>
    </source>
</reference>
<dbReference type="Proteomes" id="UP000574191">
    <property type="component" value="Unassembled WGS sequence"/>
</dbReference>
<dbReference type="PANTHER" id="PTHR10424:SF73">
    <property type="entry name" value="ENDOGENOUS RETROVIRUS GROUP FC1 ENV POLYPROTEIN-RELATED"/>
    <property type="match status" value="1"/>
</dbReference>
<dbReference type="AlphaFoldDB" id="A0A7L2PPR1"/>
<evidence type="ECO:0000256" key="2">
    <source>
        <dbReference type="SAM" id="SignalP"/>
    </source>
</evidence>
<evidence type="ECO:0000313" key="3">
    <source>
        <dbReference type="EMBL" id="NXR86653.1"/>
    </source>
</evidence>
<dbReference type="OrthoDB" id="8949317at2759"/>
<gene>
    <name evidence="3" type="primary">Ervv2</name>
    <name evidence="3" type="ORF">HYPCIN_R13966</name>
</gene>
<organism evidence="3 4">
    <name type="scientific">Hypocryptadius cinnamomeus</name>
    <dbReference type="NCBI Taxonomy" id="589841"/>
    <lineage>
        <taxon>Eukaryota</taxon>
        <taxon>Metazoa</taxon>
        <taxon>Chordata</taxon>
        <taxon>Craniata</taxon>
        <taxon>Vertebrata</taxon>
        <taxon>Euteleostomi</taxon>
        <taxon>Archelosauria</taxon>
        <taxon>Archosauria</taxon>
        <taxon>Dinosauria</taxon>
        <taxon>Saurischia</taxon>
        <taxon>Theropoda</taxon>
        <taxon>Coelurosauria</taxon>
        <taxon>Aves</taxon>
        <taxon>Neognathae</taxon>
        <taxon>Neoaves</taxon>
        <taxon>Telluraves</taxon>
        <taxon>Australaves</taxon>
        <taxon>Passeriformes</taxon>
        <taxon>Sylvioidea</taxon>
        <taxon>Zosteropidae</taxon>
        <taxon>Hypocryptadius</taxon>
    </lineage>
</organism>
<feature type="non-terminal residue" evidence="3">
    <location>
        <position position="1"/>
    </location>
</feature>
<dbReference type="SUPFAM" id="SSF58069">
    <property type="entry name" value="Virus ectodomain"/>
    <property type="match status" value="1"/>
</dbReference>
<dbReference type="InterPro" id="IPR018154">
    <property type="entry name" value="TLV/ENV_coat_polyprotein"/>
</dbReference>
<feature type="chain" id="PRO_5029602837" evidence="2">
    <location>
        <begin position="20"/>
        <end position="95"/>
    </location>
</feature>
<protein>
    <submittedName>
        <fullName evidence="3">ERVV2 protein</fullName>
    </submittedName>
</protein>
<evidence type="ECO:0000313" key="4">
    <source>
        <dbReference type="Proteomes" id="UP000574191"/>
    </source>
</evidence>
<keyword evidence="4" id="KW-1185">Reference proteome</keyword>
<dbReference type="Gene3D" id="1.10.287.210">
    <property type="match status" value="1"/>
</dbReference>
<dbReference type="PANTHER" id="PTHR10424">
    <property type="entry name" value="VIRAL ENVELOPE PROTEIN"/>
    <property type="match status" value="1"/>
</dbReference>
<evidence type="ECO:0000256" key="1">
    <source>
        <dbReference type="ARBA" id="ARBA00023157"/>
    </source>
</evidence>
<keyword evidence="1" id="KW-1015">Disulfide bond</keyword>
<proteinExistence type="predicted"/>
<comment type="caution">
    <text evidence="3">The sequence shown here is derived from an EMBL/GenBank/DDBJ whole genome shotgun (WGS) entry which is preliminary data.</text>
</comment>
<feature type="non-terminal residue" evidence="3">
    <location>
        <position position="95"/>
    </location>
</feature>
<dbReference type="EMBL" id="VYZP01012094">
    <property type="protein sequence ID" value="NXR86653.1"/>
    <property type="molecule type" value="Genomic_DNA"/>
</dbReference>